<dbReference type="EMBL" id="QHLY01000008">
    <property type="protein sequence ID" value="PXA70345.1"/>
    <property type="molecule type" value="Genomic_DNA"/>
</dbReference>
<feature type="region of interest" description="Disordered" evidence="1">
    <location>
        <begin position="1"/>
        <end position="53"/>
    </location>
</feature>
<reference evidence="3 4" key="1">
    <citation type="submission" date="2018-05" db="EMBL/GenBank/DDBJ databases">
        <title>Genetic diversity of glacier-inhabiting Cryobacterium bacteria in China and description of Cryobacterium mengkeensis sp. nov. and Arthrobacter glacialis sp. nov.</title>
        <authorList>
            <person name="Liu Q."/>
            <person name="Xin Y.-H."/>
        </authorList>
    </citation>
    <scope>NUCLEOTIDE SEQUENCE [LARGE SCALE GENOMIC DNA]</scope>
    <source>
        <strain evidence="3 4">SK-1</strain>
    </source>
</reference>
<evidence type="ECO:0000256" key="2">
    <source>
        <dbReference type="SAM" id="Phobius"/>
    </source>
</evidence>
<dbReference type="Proteomes" id="UP000246722">
    <property type="component" value="Unassembled WGS sequence"/>
</dbReference>
<dbReference type="AlphaFoldDB" id="A0A317ZWZ6"/>
<keyword evidence="2" id="KW-0812">Transmembrane</keyword>
<gene>
    <name evidence="3" type="ORF">CTB96_07825</name>
</gene>
<proteinExistence type="predicted"/>
<dbReference type="RefSeq" id="WP_110126374.1">
    <property type="nucleotide sequence ID" value="NZ_QHLY01000008.1"/>
</dbReference>
<dbReference type="OrthoDB" id="5116971at2"/>
<protein>
    <submittedName>
        <fullName evidence="3">Uncharacterized protein</fullName>
    </submittedName>
</protein>
<sequence length="169" mass="18151">MTGQGDTGRPAIDPRHDAIYQRGYQPGTGAPAAPAARRPLIVPPPAGASVDAARPADESIDDLADLAIADTDFQDEYEPSRWNPYIALLWLLGVLLPTGGLALQWQAVNGMFQNNSWSGSGAPPFSVVIQQFSYVASPSLITSGFMIMAGLLFWHAVAWRAKRSARSSR</sequence>
<keyword evidence="4" id="KW-1185">Reference proteome</keyword>
<evidence type="ECO:0000313" key="3">
    <source>
        <dbReference type="EMBL" id="PXA70345.1"/>
    </source>
</evidence>
<evidence type="ECO:0000256" key="1">
    <source>
        <dbReference type="SAM" id="MobiDB-lite"/>
    </source>
</evidence>
<evidence type="ECO:0000313" key="4">
    <source>
        <dbReference type="Proteomes" id="UP000246722"/>
    </source>
</evidence>
<name>A0A317ZWZ6_9MICO</name>
<accession>A0A317ZWZ6</accession>
<organism evidence="3 4">
    <name type="scientific">Cryobacterium arcticum</name>
    <dbReference type="NCBI Taxonomy" id="670052"/>
    <lineage>
        <taxon>Bacteria</taxon>
        <taxon>Bacillati</taxon>
        <taxon>Actinomycetota</taxon>
        <taxon>Actinomycetes</taxon>
        <taxon>Micrococcales</taxon>
        <taxon>Microbacteriaceae</taxon>
        <taxon>Cryobacterium</taxon>
    </lineage>
</organism>
<comment type="caution">
    <text evidence="3">The sequence shown here is derived from an EMBL/GenBank/DDBJ whole genome shotgun (WGS) entry which is preliminary data.</text>
</comment>
<feature type="transmembrane region" description="Helical" evidence="2">
    <location>
        <begin position="85"/>
        <end position="107"/>
    </location>
</feature>
<feature type="transmembrane region" description="Helical" evidence="2">
    <location>
        <begin position="140"/>
        <end position="159"/>
    </location>
</feature>
<keyword evidence="2" id="KW-0472">Membrane</keyword>
<feature type="compositionally biased region" description="Low complexity" evidence="1">
    <location>
        <begin position="30"/>
        <end position="40"/>
    </location>
</feature>
<keyword evidence="2" id="KW-1133">Transmembrane helix</keyword>